<dbReference type="InterPro" id="IPR017853">
    <property type="entry name" value="GH"/>
</dbReference>
<dbReference type="SUPFAM" id="SSF50405">
    <property type="entry name" value="Actin-crosslinking proteins"/>
    <property type="match status" value="1"/>
</dbReference>
<dbReference type="InterPro" id="IPR002772">
    <property type="entry name" value="Glyco_hydro_3_C"/>
</dbReference>
<dbReference type="EMBL" id="JAGSHT010000010">
    <property type="protein sequence ID" value="MBZ2196295.1"/>
    <property type="molecule type" value="Genomic_DNA"/>
</dbReference>
<dbReference type="Gene3D" id="2.60.120.380">
    <property type="match status" value="1"/>
</dbReference>
<dbReference type="GO" id="GO:0016787">
    <property type="term" value="F:hydrolase activity"/>
    <property type="evidence" value="ECO:0007669"/>
    <property type="project" value="UniProtKB-KW"/>
</dbReference>
<dbReference type="CDD" id="cd23343">
    <property type="entry name" value="beta-trefoil_FSCN_BglX-like"/>
    <property type="match status" value="1"/>
</dbReference>
<dbReference type="SMART" id="SM01217">
    <property type="entry name" value="Fn3_like"/>
    <property type="match status" value="1"/>
</dbReference>
<dbReference type="PANTHER" id="PTHR42721:SF3">
    <property type="entry name" value="BETA-D-XYLOSIDASE 5-RELATED"/>
    <property type="match status" value="1"/>
</dbReference>
<dbReference type="Gene3D" id="2.60.40.10">
    <property type="entry name" value="Immunoglobulins"/>
    <property type="match status" value="1"/>
</dbReference>
<keyword evidence="6" id="KW-1185">Reference proteome</keyword>
<dbReference type="PANTHER" id="PTHR42721">
    <property type="entry name" value="SUGAR HYDROLASE-RELATED"/>
    <property type="match status" value="1"/>
</dbReference>
<dbReference type="Pfam" id="PF14310">
    <property type="entry name" value="Fn3-like"/>
    <property type="match status" value="1"/>
</dbReference>
<dbReference type="InterPro" id="IPR013783">
    <property type="entry name" value="Ig-like_fold"/>
</dbReference>
<evidence type="ECO:0000256" key="2">
    <source>
        <dbReference type="ARBA" id="ARBA00022729"/>
    </source>
</evidence>
<dbReference type="PRINTS" id="PR00133">
    <property type="entry name" value="GLHYDRLASE3"/>
</dbReference>
<dbReference type="InterPro" id="IPR036962">
    <property type="entry name" value="Glyco_hydro_3_N_sf"/>
</dbReference>
<evidence type="ECO:0000313" key="5">
    <source>
        <dbReference type="EMBL" id="MBZ2196295.1"/>
    </source>
</evidence>
<evidence type="ECO:0000259" key="4">
    <source>
        <dbReference type="SMART" id="SM01217"/>
    </source>
</evidence>
<dbReference type="Pfam" id="PF01915">
    <property type="entry name" value="Glyco_hydro_3_C"/>
    <property type="match status" value="1"/>
</dbReference>
<feature type="domain" description="Fibronectin type III-like" evidence="4">
    <location>
        <begin position="697"/>
        <end position="766"/>
    </location>
</feature>
<dbReference type="Gene3D" id="3.20.20.300">
    <property type="entry name" value="Glycoside hydrolase, family 3, N-terminal domain"/>
    <property type="match status" value="1"/>
</dbReference>
<evidence type="ECO:0000256" key="1">
    <source>
        <dbReference type="ARBA" id="ARBA00005336"/>
    </source>
</evidence>
<name>A0ABS7S7R1_9MICO</name>
<proteinExistence type="inferred from homology"/>
<protein>
    <submittedName>
        <fullName evidence="5">Glycoside hydrolase family 3 C-terminal domain-containing protein</fullName>
    </submittedName>
</protein>
<gene>
    <name evidence="5" type="ORF">KCQ71_09040</name>
</gene>
<keyword evidence="2" id="KW-0732">Signal</keyword>
<dbReference type="InterPro" id="IPR044993">
    <property type="entry name" value="BXL"/>
</dbReference>
<comment type="caution">
    <text evidence="5">The sequence shown here is derived from an EMBL/GenBank/DDBJ whole genome shotgun (WGS) entry which is preliminary data.</text>
</comment>
<accession>A0ABS7S7R1</accession>
<keyword evidence="3 5" id="KW-0378">Hydrolase</keyword>
<evidence type="ECO:0000256" key="3">
    <source>
        <dbReference type="ARBA" id="ARBA00022801"/>
    </source>
</evidence>
<dbReference type="SUPFAM" id="SSF51445">
    <property type="entry name" value="(Trans)glycosidases"/>
    <property type="match status" value="1"/>
</dbReference>
<dbReference type="Proteomes" id="UP000826651">
    <property type="component" value="Unassembled WGS sequence"/>
</dbReference>
<evidence type="ECO:0000313" key="6">
    <source>
        <dbReference type="Proteomes" id="UP000826651"/>
    </source>
</evidence>
<dbReference type="SUPFAM" id="SSF52279">
    <property type="entry name" value="Beta-D-glucan exohydrolase, C-terminal domain"/>
    <property type="match status" value="1"/>
</dbReference>
<dbReference type="Pfam" id="PF00933">
    <property type="entry name" value="Glyco_hydro_3"/>
    <property type="match status" value="1"/>
</dbReference>
<dbReference type="InterPro" id="IPR001764">
    <property type="entry name" value="Glyco_hydro_3_N"/>
</dbReference>
<reference evidence="5 6" key="1">
    <citation type="submission" date="2021-04" db="EMBL/GenBank/DDBJ databases">
        <title>Ruania sp. nov., isolated from sandy soil of mangrove forest.</title>
        <authorList>
            <person name="Ge X."/>
            <person name="Huang R."/>
            <person name="Liu W."/>
        </authorList>
    </citation>
    <scope>NUCLEOTIDE SEQUENCE [LARGE SCALE GENOMIC DNA]</scope>
    <source>
        <strain evidence="5 6">N2-46</strain>
    </source>
</reference>
<comment type="similarity">
    <text evidence="1">Belongs to the glycosyl hydrolase 3 family.</text>
</comment>
<dbReference type="InterPro" id="IPR008999">
    <property type="entry name" value="Actin-crosslinking"/>
</dbReference>
<dbReference type="InterPro" id="IPR036881">
    <property type="entry name" value="Glyco_hydro_3_C_sf"/>
</dbReference>
<dbReference type="Gene3D" id="3.40.50.1700">
    <property type="entry name" value="Glycoside hydrolase family 3 C-terminal domain"/>
    <property type="match status" value="1"/>
</dbReference>
<sequence>MLHQASPAVERLGLAPFTTGAEVLHGVAWLGRATMYPQPVGLAAAWDPDLLRRVGTQVGTELRAKQAADPAVSRNVWAPVVNPLRHPLWGRNEEGYSEDPHLTAELAAGYALGLRGDDPRLWRTVPTLKHFLAYNNETDRAVTSAQLRPRVLHEYELPAYRGPIEAGVVGAVMPSYNLVNGRPNHVARELLDLLRSWTHESVLVVSDAGAPTNLSRSERYHPDPVEAHAAALLAGVDSFTDNGPDPEPTLALVREALERGLITMADVDRAVARVLTVRVRSGEFDPDDPHAGITAEHLDLPEHRALARESAGRAVVVLRNREVLPLTPAGSVAVIGPLADRVLPDWYAGTPPYTVSLADAVRARWAAGPGGAPDVRVVDGSDRVALRSVGTGGYLRAGADRVLLADGSLAASAVPGEDVLWDVTDWGHGVLTLAGADTGLLLRAEGEQVLADATRPQGWVVGESWRGRRHDDDTWSFQHLGTGRWLRTEAYGGGVGATAASPAEAERFVRRVVRSGTAAAAAAAREADVVLCAVGNDPHLLGRETQDRPGLALPTPMAELWRTVQEANPAAVLVLVSSYPYALDTAARGAAAIVWTCHGGQEAGNGLLDVLLGEVEPSGRLPQTWWATEADAGDLLDYDILGAGTTYWYSEAEPLFAFGHGLTYSRIGYESLRVETGEAGVLARVTVTNTGDREATEVVQAYTDAPGHPVRFPRRLAAHARVHLAPGQRRTVDLPIPADRFAIWDTTRGAMVVLAADYRVLAGPSAADTPLSVRVELEGEVVIAHRLPLRAVDFDAHSGTRIEEATSVAGEVVTAPSGSGWLTFTAVDGLADAAVVTLARTASGPASVTLEQVADGAAHPFARAEVPAGLGRHELTEVPLEPVGSSGPPVARRTSGLRVVLTGPVRLAGIGARGRGTDHVAP</sequence>
<dbReference type="InterPro" id="IPR026891">
    <property type="entry name" value="Fn3-like"/>
</dbReference>
<organism evidence="5 6">
    <name type="scientific">Occultella gossypii</name>
    <dbReference type="NCBI Taxonomy" id="2800820"/>
    <lineage>
        <taxon>Bacteria</taxon>
        <taxon>Bacillati</taxon>
        <taxon>Actinomycetota</taxon>
        <taxon>Actinomycetes</taxon>
        <taxon>Micrococcales</taxon>
        <taxon>Ruaniaceae</taxon>
        <taxon>Occultella</taxon>
    </lineage>
</organism>